<proteinExistence type="predicted"/>
<gene>
    <name evidence="1" type="ORF">CEXT_720421</name>
</gene>
<evidence type="ECO:0000313" key="1">
    <source>
        <dbReference type="EMBL" id="GIX81609.1"/>
    </source>
</evidence>
<accession>A0AAV4N9W0</accession>
<protein>
    <submittedName>
        <fullName evidence="1">Uncharacterized protein</fullName>
    </submittedName>
</protein>
<comment type="caution">
    <text evidence="1">The sequence shown here is derived from an EMBL/GenBank/DDBJ whole genome shotgun (WGS) entry which is preliminary data.</text>
</comment>
<reference evidence="1 2" key="1">
    <citation type="submission" date="2021-06" db="EMBL/GenBank/DDBJ databases">
        <title>Caerostris extrusa draft genome.</title>
        <authorList>
            <person name="Kono N."/>
            <person name="Arakawa K."/>
        </authorList>
    </citation>
    <scope>NUCLEOTIDE SEQUENCE [LARGE SCALE GENOMIC DNA]</scope>
</reference>
<sequence length="192" mass="21078">MQNLWKSRYNPQRSATPFANLHGHHVQSGAIDRQLIHVGDALHAIDVILQKDRVGHQVSGLSVVQRQGLHAQAVDAPVVHQPLGSFSGHPGKWNWVVSLLALPLKASSSPHLLPHPDRIRRMCPSSLLLVSFSHFSRSLTCTRGVTVHLGPTCDVYDGRGAYQAVEGYLVDGPLVLREVARGVHVVPTWMPE</sequence>
<evidence type="ECO:0000313" key="2">
    <source>
        <dbReference type="Proteomes" id="UP001054945"/>
    </source>
</evidence>
<dbReference type="AlphaFoldDB" id="A0AAV4N9W0"/>
<dbReference type="EMBL" id="BPLR01020693">
    <property type="protein sequence ID" value="GIX81609.1"/>
    <property type="molecule type" value="Genomic_DNA"/>
</dbReference>
<keyword evidence="2" id="KW-1185">Reference proteome</keyword>
<dbReference type="Proteomes" id="UP001054945">
    <property type="component" value="Unassembled WGS sequence"/>
</dbReference>
<name>A0AAV4N9W0_CAEEX</name>
<organism evidence="1 2">
    <name type="scientific">Caerostris extrusa</name>
    <name type="common">Bark spider</name>
    <name type="synonym">Caerostris bankana</name>
    <dbReference type="NCBI Taxonomy" id="172846"/>
    <lineage>
        <taxon>Eukaryota</taxon>
        <taxon>Metazoa</taxon>
        <taxon>Ecdysozoa</taxon>
        <taxon>Arthropoda</taxon>
        <taxon>Chelicerata</taxon>
        <taxon>Arachnida</taxon>
        <taxon>Araneae</taxon>
        <taxon>Araneomorphae</taxon>
        <taxon>Entelegynae</taxon>
        <taxon>Araneoidea</taxon>
        <taxon>Araneidae</taxon>
        <taxon>Caerostris</taxon>
    </lineage>
</organism>